<name>B5EIF8_CITBB</name>
<organism evidence="2 3">
    <name type="scientific">Citrifermentans bemidjiense (strain ATCC BAA-1014 / DSM 16622 / JCM 12645 / Bem)</name>
    <name type="common">Geobacter bemidjiensis</name>
    <dbReference type="NCBI Taxonomy" id="404380"/>
    <lineage>
        <taxon>Bacteria</taxon>
        <taxon>Pseudomonadati</taxon>
        <taxon>Thermodesulfobacteriota</taxon>
        <taxon>Desulfuromonadia</taxon>
        <taxon>Geobacterales</taxon>
        <taxon>Geobacteraceae</taxon>
        <taxon>Citrifermentans</taxon>
    </lineage>
</organism>
<dbReference type="InterPro" id="IPR011051">
    <property type="entry name" value="RmlC_Cupin_sf"/>
</dbReference>
<dbReference type="CDD" id="cd06989">
    <property type="entry name" value="cupin_DRT102"/>
    <property type="match status" value="1"/>
</dbReference>
<gene>
    <name evidence="2" type="ordered locus">Gbem_2856</name>
</gene>
<keyword evidence="3" id="KW-1185">Reference proteome</keyword>
<dbReference type="SUPFAM" id="SSF51182">
    <property type="entry name" value="RmlC-like cupins"/>
    <property type="match status" value="1"/>
</dbReference>
<reference evidence="2 3" key="1">
    <citation type="submission" date="2008-07" db="EMBL/GenBank/DDBJ databases">
        <title>Complete sequence of Geobacter bemidjiensis BEM.</title>
        <authorList>
            <consortium name="US DOE Joint Genome Institute"/>
            <person name="Lucas S."/>
            <person name="Copeland A."/>
            <person name="Lapidus A."/>
            <person name="Glavina del Rio T."/>
            <person name="Dalin E."/>
            <person name="Tice H."/>
            <person name="Bruce D."/>
            <person name="Goodwin L."/>
            <person name="Pitluck S."/>
            <person name="Kiss H."/>
            <person name="Brettin T."/>
            <person name="Detter J.C."/>
            <person name="Han C."/>
            <person name="Kuske C.R."/>
            <person name="Schmutz J."/>
            <person name="Larimer F."/>
            <person name="Land M."/>
            <person name="Hauser L."/>
            <person name="Kyrpides N."/>
            <person name="Lykidis A."/>
            <person name="Lovley D."/>
            <person name="Richardson P."/>
        </authorList>
    </citation>
    <scope>NUCLEOTIDE SEQUENCE [LARGE SCALE GENOMIC DNA]</scope>
    <source>
        <strain evidence="3">ATCC BAA-1014 / DSM 16622 / JCM 12645 / Bem</strain>
    </source>
</reference>
<evidence type="ECO:0000313" key="3">
    <source>
        <dbReference type="Proteomes" id="UP000008825"/>
    </source>
</evidence>
<accession>B5EIF8</accession>
<dbReference type="InterPro" id="IPR028013">
    <property type="entry name" value="DUF4437"/>
</dbReference>
<dbReference type="Proteomes" id="UP000008825">
    <property type="component" value="Chromosome"/>
</dbReference>
<dbReference type="EMBL" id="CP001124">
    <property type="protein sequence ID" value="ACH39860.1"/>
    <property type="molecule type" value="Genomic_DNA"/>
</dbReference>
<dbReference type="HOGENOM" id="CLU_114915_1_1_7"/>
<dbReference type="STRING" id="404380.Gbem_2856"/>
<dbReference type="RefSeq" id="WP_012531286.1">
    <property type="nucleotide sequence ID" value="NC_011146.1"/>
</dbReference>
<dbReference type="Gene3D" id="2.60.120.10">
    <property type="entry name" value="Jelly Rolls"/>
    <property type="match status" value="1"/>
</dbReference>
<sequence length="157" mass="16753">MIKRILVLSVACVSFASVVTAAPKKQTVQPAKQVILTPDQLEWKSGPAELPTSQMAVLDGDPKKSGYFAVRLKLPAGTTIAPHFHEGVERVTVISGTVKLAMGKTPDNPTVLPAGSYFALAPRTVHNAWVDQETVLQIATNGPWSLKLVDQGGKKGQ</sequence>
<protein>
    <submittedName>
        <fullName evidence="2">Cupin superfamily barrel domain protein</fullName>
    </submittedName>
</protein>
<dbReference type="Pfam" id="PF14499">
    <property type="entry name" value="DUF4437"/>
    <property type="match status" value="1"/>
</dbReference>
<dbReference type="InterPro" id="IPR014710">
    <property type="entry name" value="RmlC-like_jellyroll"/>
</dbReference>
<proteinExistence type="predicted"/>
<feature type="signal peptide" evidence="1">
    <location>
        <begin position="1"/>
        <end position="21"/>
    </location>
</feature>
<feature type="chain" id="PRO_5002832589" evidence="1">
    <location>
        <begin position="22"/>
        <end position="157"/>
    </location>
</feature>
<dbReference type="AlphaFoldDB" id="B5EIF8"/>
<dbReference type="KEGG" id="gbm:Gbem_2856"/>
<reference evidence="2 3" key="2">
    <citation type="journal article" date="2010" name="BMC Genomics">
        <title>The genome of Geobacter bemidjiensis, exemplar for the subsurface clade of Geobacter species that predominate in Fe(III)-reducing subsurface environments.</title>
        <authorList>
            <person name="Aklujkar M."/>
            <person name="Young N.D."/>
            <person name="Holmes D."/>
            <person name="Chavan M."/>
            <person name="Risso C."/>
            <person name="Kiss H.E."/>
            <person name="Han C.S."/>
            <person name="Land M.L."/>
            <person name="Lovley D.R."/>
        </authorList>
    </citation>
    <scope>NUCLEOTIDE SEQUENCE [LARGE SCALE GENOMIC DNA]</scope>
    <source>
        <strain evidence="3">ATCC BAA-1014 / DSM 16622 / JCM 12645 / Bem</strain>
    </source>
</reference>
<evidence type="ECO:0000256" key="1">
    <source>
        <dbReference type="SAM" id="SignalP"/>
    </source>
</evidence>
<dbReference type="eggNOG" id="COG1917">
    <property type="taxonomic scope" value="Bacteria"/>
</dbReference>
<evidence type="ECO:0000313" key="2">
    <source>
        <dbReference type="EMBL" id="ACH39860.1"/>
    </source>
</evidence>
<dbReference type="OrthoDB" id="1433532at2"/>
<keyword evidence="1" id="KW-0732">Signal</keyword>